<comment type="caution">
    <text evidence="8">The sequence shown here is derived from an EMBL/GenBank/DDBJ whole genome shotgun (WGS) entry which is preliminary data.</text>
</comment>
<dbReference type="InterPro" id="IPR012818">
    <property type="entry name" value="CbiE"/>
</dbReference>
<name>A0A9W6CFU7_9FIRM</name>
<gene>
    <name evidence="8" type="primary">cbiET</name>
    <name evidence="7" type="ORF">Selli1_29760</name>
    <name evidence="8" type="ORF">Selli2_06450</name>
</gene>
<evidence type="ECO:0000313" key="10">
    <source>
        <dbReference type="Proteomes" id="UP001145145"/>
    </source>
</evidence>
<reference evidence="7" key="1">
    <citation type="submission" date="2022-11" db="EMBL/GenBank/DDBJ databases">
        <title>Draft genome sequence of Sellimonas catena strain 12EGH17.</title>
        <authorList>
            <person name="Atsushi H."/>
            <person name="Moriya O."/>
            <person name="Mitsuo S."/>
        </authorList>
    </citation>
    <scope>NUCLEOTIDE SEQUENCE</scope>
    <source>
        <strain evidence="7">12EGH17</strain>
    </source>
</reference>
<dbReference type="SUPFAM" id="SSF53790">
    <property type="entry name" value="Tetrapyrrole methylase"/>
    <property type="match status" value="1"/>
</dbReference>
<dbReference type="CDD" id="cd11644">
    <property type="entry name" value="Precorrin-6Y-MT"/>
    <property type="match status" value="1"/>
</dbReference>
<dbReference type="PANTHER" id="PTHR43182">
    <property type="entry name" value="COBALT-PRECORRIN-6B C(15)-METHYLTRANSFERASE (DECARBOXYLATING)"/>
    <property type="match status" value="1"/>
</dbReference>
<comment type="pathway">
    <text evidence="1">Cofactor biosynthesis; adenosylcobalamin biosynthesis.</text>
</comment>
<feature type="domain" description="Tetrapyrrole methylase" evidence="6">
    <location>
        <begin position="4"/>
        <end position="194"/>
    </location>
</feature>
<sequence length="410" mass="45645">MKKKINLIGIGTDGNKSLTQEAREQIRKSTVLIGAERMLQSVESIRKKEARCYTSYRPEEIMTILEQEKGEEISVLYSGDPGFYSGAKQLIKRLEGSGWEIRVLPGISSVICMAARCQVPWEKAALVSLHGTGQNAVYEICTHEHTFLLLGGRETAEQFLEKMSWYGLDHLEAAAGRDLSYEEEVFFRGTIRELTSELLSGLSVLWVHNPDYDTFVGRHLEDEELIRGKVPMTKSAVRAMAVAALKLQKDAVLYDIGAGTGSVSVEAALQDGSIRVYAVERNPEGIALIQENKRKWRTDQVEIVEGNAPEALSDLPAPTHVFIGGSGSRLKEIVETCLSKNPSVRIVLTAVSMETIREMTELLQDSRWETAEVMQIQASGSRKMGAYHLMTAQNPVWMAVFQGRKEADHE</sequence>
<dbReference type="NCBIfam" id="TIGR02467">
    <property type="entry name" value="CbiE"/>
    <property type="match status" value="1"/>
</dbReference>
<dbReference type="InterPro" id="IPR035996">
    <property type="entry name" value="4pyrrol_Methylase_sf"/>
</dbReference>
<dbReference type="NCBIfam" id="TIGR02469">
    <property type="entry name" value="CbiT"/>
    <property type="match status" value="1"/>
</dbReference>
<evidence type="ECO:0000313" key="8">
    <source>
        <dbReference type="EMBL" id="GLG89218.1"/>
    </source>
</evidence>
<evidence type="ECO:0000313" key="7">
    <source>
        <dbReference type="EMBL" id="GLG05802.1"/>
    </source>
</evidence>
<dbReference type="GO" id="GO:0008276">
    <property type="term" value="F:protein methyltransferase activity"/>
    <property type="evidence" value="ECO:0007669"/>
    <property type="project" value="InterPro"/>
</dbReference>
<evidence type="ECO:0000256" key="2">
    <source>
        <dbReference type="ARBA" id="ARBA00022573"/>
    </source>
</evidence>
<dbReference type="AlphaFoldDB" id="A0A9W6CFU7"/>
<reference evidence="7" key="2">
    <citation type="submission" date="2022-11" db="EMBL/GenBank/DDBJ databases">
        <title>Draft genome sequence of Sellimonas catena strain 12EGH17.</title>
        <authorList>
            <person name="Hisatomi A."/>
            <person name="Ohkuma M."/>
            <person name="Sakamoto M."/>
        </authorList>
    </citation>
    <scope>NUCLEOTIDE SEQUENCE</scope>
    <source>
        <strain evidence="7">12EGH17</strain>
    </source>
</reference>
<reference evidence="8 10" key="5">
    <citation type="journal article" date="2023" name="Int. J. Syst. Evol. Microbiol.">
        <title>Sellimonas catena sp. nov., isolated from human faeces.</title>
        <authorList>
            <person name="Hisatomi A."/>
            <person name="Ohkuma M."/>
            <person name="Sakamoto M."/>
        </authorList>
    </citation>
    <scope>NUCLEOTIDE SEQUENCE</scope>
    <source>
        <strain evidence="7 10">12EGH17</strain>
        <strain evidence="8">18CBH55</strain>
    </source>
</reference>
<evidence type="ECO:0000256" key="3">
    <source>
        <dbReference type="ARBA" id="ARBA00022603"/>
    </source>
</evidence>
<evidence type="ECO:0000256" key="1">
    <source>
        <dbReference type="ARBA" id="ARBA00004953"/>
    </source>
</evidence>
<dbReference type="PANTHER" id="PTHR43182:SF1">
    <property type="entry name" value="COBALT-PRECORRIN-7 C(5)-METHYLTRANSFERASE"/>
    <property type="match status" value="1"/>
</dbReference>
<dbReference type="InterPro" id="IPR050714">
    <property type="entry name" value="Cobalamin_biosynth_MTase"/>
</dbReference>
<keyword evidence="10" id="KW-1185">Reference proteome</keyword>
<protein>
    <submittedName>
        <fullName evidence="8">Precorrin-6Y-methylase</fullName>
    </submittedName>
</protein>
<dbReference type="InterPro" id="IPR000878">
    <property type="entry name" value="4pyrrol_Mease"/>
</dbReference>
<evidence type="ECO:0000256" key="4">
    <source>
        <dbReference type="ARBA" id="ARBA00022679"/>
    </source>
</evidence>
<dbReference type="Proteomes" id="UP001145094">
    <property type="component" value="Unassembled WGS sequence"/>
</dbReference>
<dbReference type="Gene3D" id="3.40.1010.10">
    <property type="entry name" value="Cobalt-precorrin-4 Transmethylase, Domain 1"/>
    <property type="match status" value="1"/>
</dbReference>
<reference evidence="8" key="4">
    <citation type="submission" date="2022-11" db="EMBL/GenBank/DDBJ databases">
        <title>Draft genome sequence of Sellimonas catena strain 18CBH55.</title>
        <authorList>
            <person name="Hisatomi A."/>
            <person name="Ohkuma M."/>
            <person name="Sakamoto M."/>
        </authorList>
    </citation>
    <scope>NUCLEOTIDE SEQUENCE</scope>
    <source>
        <strain evidence="8">18CBH55</strain>
    </source>
</reference>
<dbReference type="SUPFAM" id="SSF53335">
    <property type="entry name" value="S-adenosyl-L-methionine-dependent methyltransferases"/>
    <property type="match status" value="1"/>
</dbReference>
<dbReference type="InterPro" id="IPR006365">
    <property type="entry name" value="Cbl_synth_CobL"/>
</dbReference>
<dbReference type="InterPro" id="IPR029063">
    <property type="entry name" value="SAM-dependent_MTases_sf"/>
</dbReference>
<evidence type="ECO:0000259" key="6">
    <source>
        <dbReference type="Pfam" id="PF00590"/>
    </source>
</evidence>
<evidence type="ECO:0000256" key="5">
    <source>
        <dbReference type="ARBA" id="ARBA00022691"/>
    </source>
</evidence>
<dbReference type="GO" id="GO:0032259">
    <property type="term" value="P:methylation"/>
    <property type="evidence" value="ECO:0007669"/>
    <property type="project" value="UniProtKB-KW"/>
</dbReference>
<dbReference type="EMBL" id="BSBO01000037">
    <property type="protein sequence ID" value="GLG05802.1"/>
    <property type="molecule type" value="Genomic_DNA"/>
</dbReference>
<evidence type="ECO:0000313" key="9">
    <source>
        <dbReference type="Proteomes" id="UP001145094"/>
    </source>
</evidence>
<dbReference type="InterPro" id="IPR014777">
    <property type="entry name" value="4pyrrole_Mease_sub1"/>
</dbReference>
<dbReference type="RefSeq" id="WP_281844468.1">
    <property type="nucleotide sequence ID" value="NZ_BSBO01000037.1"/>
</dbReference>
<dbReference type="PIRSF" id="PIRSF036428">
    <property type="entry name" value="CobL"/>
    <property type="match status" value="1"/>
</dbReference>
<organism evidence="8 9">
    <name type="scientific">Sellimonas catena</name>
    <dbReference type="NCBI Taxonomy" id="2994035"/>
    <lineage>
        <taxon>Bacteria</taxon>
        <taxon>Bacillati</taxon>
        <taxon>Bacillota</taxon>
        <taxon>Clostridia</taxon>
        <taxon>Lachnospirales</taxon>
        <taxon>Lachnospiraceae</taxon>
        <taxon>Sellimonas</taxon>
    </lineage>
</organism>
<dbReference type="CDD" id="cd02440">
    <property type="entry name" value="AdoMet_MTases"/>
    <property type="match status" value="1"/>
</dbReference>
<accession>A0A9W6CFU7</accession>
<keyword evidence="4" id="KW-0808">Transferase</keyword>
<keyword evidence="3" id="KW-0489">Methyltransferase</keyword>
<keyword evidence="2" id="KW-0169">Cobalamin biosynthesis</keyword>
<proteinExistence type="predicted"/>
<keyword evidence="5" id="KW-0949">S-adenosyl-L-methionine</keyword>
<dbReference type="EMBL" id="BSCH01000003">
    <property type="protein sequence ID" value="GLG89218.1"/>
    <property type="molecule type" value="Genomic_DNA"/>
</dbReference>
<dbReference type="GO" id="GO:0009236">
    <property type="term" value="P:cobalamin biosynthetic process"/>
    <property type="evidence" value="ECO:0007669"/>
    <property type="project" value="UniProtKB-KW"/>
</dbReference>
<dbReference type="Gene3D" id="3.40.50.150">
    <property type="entry name" value="Vaccinia Virus protein VP39"/>
    <property type="match status" value="1"/>
</dbReference>
<dbReference type="Pfam" id="PF00590">
    <property type="entry name" value="TP_methylase"/>
    <property type="match status" value="1"/>
</dbReference>
<dbReference type="InterPro" id="IPR014008">
    <property type="entry name" value="Cbl_synth_MTase_CbiT"/>
</dbReference>
<reference evidence="8" key="3">
    <citation type="submission" date="2022-11" db="EMBL/GenBank/DDBJ databases">
        <title>Draft genome sequence of Sellimonas catena strain 18CBH55.</title>
        <authorList>
            <person name="Atsushi H."/>
            <person name="Moriya O."/>
            <person name="Mitsuo S."/>
        </authorList>
    </citation>
    <scope>NUCLEOTIDE SEQUENCE</scope>
    <source>
        <strain evidence="8">18CBH55</strain>
    </source>
</reference>
<dbReference type="Proteomes" id="UP001145145">
    <property type="component" value="Unassembled WGS sequence"/>
</dbReference>